<name>A0ABN8Z012_RANTA</name>
<reference evidence="1" key="1">
    <citation type="submission" date="2023-04" db="EMBL/GenBank/DDBJ databases">
        <authorList>
            <consortium name="ELIXIR-Norway"/>
        </authorList>
    </citation>
    <scope>NUCLEOTIDE SEQUENCE [LARGE SCALE GENOMIC DNA]</scope>
</reference>
<protein>
    <submittedName>
        <fullName evidence="1">Uncharacterized protein</fullName>
    </submittedName>
</protein>
<evidence type="ECO:0000313" key="2">
    <source>
        <dbReference type="Proteomes" id="UP001176941"/>
    </source>
</evidence>
<evidence type="ECO:0000313" key="1">
    <source>
        <dbReference type="EMBL" id="CAI9166511.1"/>
    </source>
</evidence>
<keyword evidence="2" id="KW-1185">Reference proteome</keyword>
<organism evidence="1 2">
    <name type="scientific">Rangifer tarandus platyrhynchus</name>
    <name type="common">Svalbard reindeer</name>
    <dbReference type="NCBI Taxonomy" id="3082113"/>
    <lineage>
        <taxon>Eukaryota</taxon>
        <taxon>Metazoa</taxon>
        <taxon>Chordata</taxon>
        <taxon>Craniata</taxon>
        <taxon>Vertebrata</taxon>
        <taxon>Euteleostomi</taxon>
        <taxon>Mammalia</taxon>
        <taxon>Eutheria</taxon>
        <taxon>Laurasiatheria</taxon>
        <taxon>Artiodactyla</taxon>
        <taxon>Ruminantia</taxon>
        <taxon>Pecora</taxon>
        <taxon>Cervidae</taxon>
        <taxon>Odocoileinae</taxon>
        <taxon>Rangifer</taxon>
    </lineage>
</organism>
<sequence>MTLSSIFGKSPIRHTLWDHLFHQYPILFHHWWKFDQFHCHLTYGAELALCINRNGLPRWLGGKESAYQCRRHRFDPWVGKIPWRRKWQPTPVFLPGKSHGQRSLVGYSPWGRKESDTTWRLKNNHHNVVSGLSLPVSWLVIQP</sequence>
<proteinExistence type="predicted"/>
<dbReference type="Proteomes" id="UP001176941">
    <property type="component" value="Chromosome 25"/>
</dbReference>
<gene>
    <name evidence="1" type="ORF">MRATA1EN1_LOCUS15473</name>
</gene>
<accession>A0ABN8Z012</accession>
<dbReference type="EMBL" id="OX459961">
    <property type="protein sequence ID" value="CAI9166511.1"/>
    <property type="molecule type" value="Genomic_DNA"/>
</dbReference>